<name>A0A0L7KSM9_OPEBR</name>
<comment type="caution">
    <text evidence="2">The sequence shown here is derived from an EMBL/GenBank/DDBJ whole genome shotgun (WGS) entry which is preliminary data.</text>
</comment>
<evidence type="ECO:0000313" key="2">
    <source>
        <dbReference type="EMBL" id="KOB66071.1"/>
    </source>
</evidence>
<organism evidence="2 3">
    <name type="scientific">Operophtera brumata</name>
    <name type="common">Winter moth</name>
    <name type="synonym">Phalaena brumata</name>
    <dbReference type="NCBI Taxonomy" id="104452"/>
    <lineage>
        <taxon>Eukaryota</taxon>
        <taxon>Metazoa</taxon>
        <taxon>Ecdysozoa</taxon>
        <taxon>Arthropoda</taxon>
        <taxon>Hexapoda</taxon>
        <taxon>Insecta</taxon>
        <taxon>Pterygota</taxon>
        <taxon>Neoptera</taxon>
        <taxon>Endopterygota</taxon>
        <taxon>Lepidoptera</taxon>
        <taxon>Glossata</taxon>
        <taxon>Ditrysia</taxon>
        <taxon>Geometroidea</taxon>
        <taxon>Geometridae</taxon>
        <taxon>Larentiinae</taxon>
        <taxon>Operophtera</taxon>
    </lineage>
</organism>
<protein>
    <submittedName>
        <fullName evidence="2">Uncharacterized protein</fullName>
    </submittedName>
</protein>
<sequence length="136" mass="15819">MRDVRIGFDVLVELVDPEPPHAPQQRYTGHYTHTLIQLQLEVWRPLDLILTLNPLHNSDIQGIHCTNTDNFYPQNKWSVKREYNKTIGRVGNRQKIKDEIQRRQEMLRVAGRQRVHRTSISQESSADGQGDAPELV</sequence>
<accession>A0A0L7KSM9</accession>
<feature type="compositionally biased region" description="Polar residues" evidence="1">
    <location>
        <begin position="118"/>
        <end position="127"/>
    </location>
</feature>
<reference evidence="2 3" key="1">
    <citation type="journal article" date="2015" name="Genome Biol. Evol.">
        <title>The genome of winter moth (Operophtera brumata) provides a genomic perspective on sexual dimorphism and phenology.</title>
        <authorList>
            <person name="Derks M.F."/>
            <person name="Smit S."/>
            <person name="Salis L."/>
            <person name="Schijlen E."/>
            <person name="Bossers A."/>
            <person name="Mateman C."/>
            <person name="Pijl A.S."/>
            <person name="de Ridder D."/>
            <person name="Groenen M.A."/>
            <person name="Visser M.E."/>
            <person name="Megens H.J."/>
        </authorList>
    </citation>
    <scope>NUCLEOTIDE SEQUENCE [LARGE SCALE GENOMIC DNA]</scope>
    <source>
        <strain evidence="2">WM2013NL</strain>
        <tissue evidence="2">Head and thorax</tissue>
    </source>
</reference>
<dbReference type="Proteomes" id="UP000037510">
    <property type="component" value="Unassembled WGS sequence"/>
</dbReference>
<dbReference type="AlphaFoldDB" id="A0A0L7KSM9"/>
<gene>
    <name evidence="2" type="ORF">OBRU01_22173</name>
</gene>
<dbReference type="EMBL" id="JTDY01006360">
    <property type="protein sequence ID" value="KOB66071.1"/>
    <property type="molecule type" value="Genomic_DNA"/>
</dbReference>
<evidence type="ECO:0000313" key="3">
    <source>
        <dbReference type="Proteomes" id="UP000037510"/>
    </source>
</evidence>
<keyword evidence="3" id="KW-1185">Reference proteome</keyword>
<evidence type="ECO:0000256" key="1">
    <source>
        <dbReference type="SAM" id="MobiDB-lite"/>
    </source>
</evidence>
<feature type="region of interest" description="Disordered" evidence="1">
    <location>
        <begin position="108"/>
        <end position="136"/>
    </location>
</feature>
<proteinExistence type="predicted"/>